<dbReference type="Proteomes" id="UP000432464">
    <property type="component" value="Unassembled WGS sequence"/>
</dbReference>
<protein>
    <recommendedName>
        <fullName evidence="3">HTH hxlR-type domain-containing protein</fullName>
    </recommendedName>
</protein>
<dbReference type="EMBL" id="WMBB01000013">
    <property type="protein sequence ID" value="MTE16204.1"/>
    <property type="molecule type" value="Genomic_DNA"/>
</dbReference>
<sequence>MTDPSDDLDALRALISHRYVVEILDAVASSPRTFRQLTATVGPHHAIEAALRILASHRLIETDQHGSWDRRPVGATCIQLTDRGRYTVSTLSSLAVWTALYERTDHGHRDRSN</sequence>
<gene>
    <name evidence="1" type="ORF">GLP40_25975</name>
</gene>
<dbReference type="AlphaFoldDB" id="A0A6I3L6A9"/>
<dbReference type="RefSeq" id="WP_154790628.1">
    <property type="nucleotide sequence ID" value="NZ_WMBB01000013.1"/>
</dbReference>
<dbReference type="SUPFAM" id="SSF46785">
    <property type="entry name" value="Winged helix' DNA-binding domain"/>
    <property type="match status" value="1"/>
</dbReference>
<evidence type="ECO:0008006" key="3">
    <source>
        <dbReference type="Google" id="ProtNLM"/>
    </source>
</evidence>
<accession>A0A6I3L6A9</accession>
<organism evidence="1 2">
    <name type="scientific">Nocardia aurantiaca</name>
    <dbReference type="NCBI Taxonomy" id="2675850"/>
    <lineage>
        <taxon>Bacteria</taxon>
        <taxon>Bacillati</taxon>
        <taxon>Actinomycetota</taxon>
        <taxon>Actinomycetes</taxon>
        <taxon>Mycobacteriales</taxon>
        <taxon>Nocardiaceae</taxon>
        <taxon>Nocardia</taxon>
    </lineage>
</organism>
<reference evidence="1 2" key="1">
    <citation type="submission" date="2019-11" db="EMBL/GenBank/DDBJ databases">
        <title>Nocardia sp. nov. CT2-14 isolated from soil.</title>
        <authorList>
            <person name="Kanchanasin P."/>
            <person name="Tanasupawat S."/>
            <person name="Yuki M."/>
            <person name="Kudo T."/>
        </authorList>
    </citation>
    <scope>NUCLEOTIDE SEQUENCE [LARGE SCALE GENOMIC DNA]</scope>
    <source>
        <strain evidence="1 2">CT2-14</strain>
    </source>
</reference>
<name>A0A6I3L6A9_9NOCA</name>
<evidence type="ECO:0000313" key="2">
    <source>
        <dbReference type="Proteomes" id="UP000432464"/>
    </source>
</evidence>
<comment type="caution">
    <text evidence="1">The sequence shown here is derived from an EMBL/GenBank/DDBJ whole genome shotgun (WGS) entry which is preliminary data.</text>
</comment>
<dbReference type="InterPro" id="IPR036388">
    <property type="entry name" value="WH-like_DNA-bd_sf"/>
</dbReference>
<dbReference type="InterPro" id="IPR036390">
    <property type="entry name" value="WH_DNA-bd_sf"/>
</dbReference>
<evidence type="ECO:0000313" key="1">
    <source>
        <dbReference type="EMBL" id="MTE16204.1"/>
    </source>
</evidence>
<dbReference type="Gene3D" id="1.10.10.10">
    <property type="entry name" value="Winged helix-like DNA-binding domain superfamily/Winged helix DNA-binding domain"/>
    <property type="match status" value="1"/>
</dbReference>
<keyword evidence="2" id="KW-1185">Reference proteome</keyword>
<proteinExistence type="predicted"/>